<dbReference type="InterPro" id="IPR015421">
    <property type="entry name" value="PyrdxlP-dep_Trfase_major"/>
</dbReference>
<protein>
    <recommendedName>
        <fullName evidence="4">Aromatic amino acid beta-eliminating lyase/threonine aldolase domain-containing protein</fullName>
    </recommendedName>
</protein>
<dbReference type="Proteomes" id="UP000287188">
    <property type="component" value="Unassembled WGS sequence"/>
</dbReference>
<evidence type="ECO:0000259" key="4">
    <source>
        <dbReference type="Pfam" id="PF01212"/>
    </source>
</evidence>
<evidence type="ECO:0000313" key="6">
    <source>
        <dbReference type="Proteomes" id="UP000287188"/>
    </source>
</evidence>
<evidence type="ECO:0000313" key="5">
    <source>
        <dbReference type="EMBL" id="GCE20718.1"/>
    </source>
</evidence>
<evidence type="ECO:0000256" key="1">
    <source>
        <dbReference type="ARBA" id="ARBA00001933"/>
    </source>
</evidence>
<dbReference type="GO" id="GO:0006545">
    <property type="term" value="P:glycine biosynthetic process"/>
    <property type="evidence" value="ECO:0007669"/>
    <property type="project" value="TreeGrafter"/>
</dbReference>
<dbReference type="GO" id="GO:0005829">
    <property type="term" value="C:cytosol"/>
    <property type="evidence" value="ECO:0007669"/>
    <property type="project" value="TreeGrafter"/>
</dbReference>
<dbReference type="SUPFAM" id="SSF53383">
    <property type="entry name" value="PLP-dependent transferases"/>
    <property type="match status" value="1"/>
</dbReference>
<evidence type="ECO:0000256" key="3">
    <source>
        <dbReference type="ARBA" id="ARBA00022898"/>
    </source>
</evidence>
<dbReference type="PANTHER" id="PTHR48097">
    <property type="entry name" value="L-THREONINE ALDOLASE-RELATED"/>
    <property type="match status" value="1"/>
</dbReference>
<dbReference type="Gene3D" id="3.40.640.10">
    <property type="entry name" value="Type I PLP-dependent aspartate aminotransferase-like (Major domain)"/>
    <property type="match status" value="1"/>
</dbReference>
<dbReference type="EMBL" id="BIFS01000001">
    <property type="protein sequence ID" value="GCE20718.1"/>
    <property type="molecule type" value="Genomic_DNA"/>
</dbReference>
<comment type="similarity">
    <text evidence="2">Belongs to the threonine aldolase family.</text>
</comment>
<name>A0A402ANE9_9CHLR</name>
<evidence type="ECO:0000256" key="2">
    <source>
        <dbReference type="ARBA" id="ARBA00006966"/>
    </source>
</evidence>
<dbReference type="GO" id="GO:0008732">
    <property type="term" value="F:L-allo-threonine aldolase activity"/>
    <property type="evidence" value="ECO:0007669"/>
    <property type="project" value="TreeGrafter"/>
</dbReference>
<dbReference type="InterPro" id="IPR015424">
    <property type="entry name" value="PyrdxlP-dep_Trfase"/>
</dbReference>
<gene>
    <name evidence="5" type="ORF">KDK_45180</name>
</gene>
<dbReference type="PANTHER" id="PTHR48097:SF9">
    <property type="entry name" value="L-THREONINE ALDOLASE"/>
    <property type="match status" value="1"/>
</dbReference>
<dbReference type="AlphaFoldDB" id="A0A402ANE9"/>
<dbReference type="InterPro" id="IPR001597">
    <property type="entry name" value="ArAA_b-elim_lyase/Thr_aldolase"/>
</dbReference>
<comment type="cofactor">
    <cofactor evidence="1">
        <name>pyridoxal 5'-phosphate</name>
        <dbReference type="ChEBI" id="CHEBI:597326"/>
    </cofactor>
</comment>
<keyword evidence="3" id="KW-0663">Pyridoxal phosphate</keyword>
<dbReference type="RefSeq" id="WP_218031951.1">
    <property type="nucleotide sequence ID" value="NZ_BIFS01000001.1"/>
</dbReference>
<comment type="caution">
    <text evidence="5">The sequence shown here is derived from an EMBL/GenBank/DDBJ whole genome shotgun (WGS) entry which is preliminary data.</text>
</comment>
<organism evidence="5 6">
    <name type="scientific">Dictyobacter kobayashii</name>
    <dbReference type="NCBI Taxonomy" id="2014872"/>
    <lineage>
        <taxon>Bacteria</taxon>
        <taxon>Bacillati</taxon>
        <taxon>Chloroflexota</taxon>
        <taxon>Ktedonobacteria</taxon>
        <taxon>Ktedonobacterales</taxon>
        <taxon>Dictyobacteraceae</taxon>
        <taxon>Dictyobacter</taxon>
    </lineage>
</organism>
<sequence length="132" mass="14780">MHKLKGRDLIMYIDLRSDTVTHPTATMREAMYRAEVGDDVYSEDPTINRLQEIAATMTGKEAALFVPSGTMGNAIALLTHAGRARQSLSEINRTFIIMRPVAPRPWAAPHVCSPNPSQWYARSGRGQYRHRG</sequence>
<reference evidence="6" key="1">
    <citation type="submission" date="2018-12" db="EMBL/GenBank/DDBJ databases">
        <title>Tengunoibacter tsumagoiensis gen. nov., sp. nov., Dictyobacter kobayashii sp. nov., D. alpinus sp. nov., and D. joshuensis sp. nov. and description of Dictyobacteraceae fam. nov. within the order Ktedonobacterales isolated from Tengu-no-mugimeshi.</title>
        <authorList>
            <person name="Wang C.M."/>
            <person name="Zheng Y."/>
            <person name="Sakai Y."/>
            <person name="Toyoda A."/>
            <person name="Minakuchi Y."/>
            <person name="Abe K."/>
            <person name="Yokota A."/>
            <person name="Yabe S."/>
        </authorList>
    </citation>
    <scope>NUCLEOTIDE SEQUENCE [LARGE SCALE GENOMIC DNA]</scope>
    <source>
        <strain evidence="6">Uno11</strain>
    </source>
</reference>
<keyword evidence="6" id="KW-1185">Reference proteome</keyword>
<proteinExistence type="inferred from homology"/>
<feature type="domain" description="Aromatic amino acid beta-eliminating lyase/threonine aldolase" evidence="4">
    <location>
        <begin position="14"/>
        <end position="88"/>
    </location>
</feature>
<dbReference type="GO" id="GO:0006567">
    <property type="term" value="P:L-threonine catabolic process"/>
    <property type="evidence" value="ECO:0007669"/>
    <property type="project" value="TreeGrafter"/>
</dbReference>
<dbReference type="Pfam" id="PF01212">
    <property type="entry name" value="Beta_elim_lyase"/>
    <property type="match status" value="1"/>
</dbReference>
<accession>A0A402ANE9</accession>